<feature type="transmembrane region" description="Helical" evidence="1">
    <location>
        <begin position="95"/>
        <end position="120"/>
    </location>
</feature>
<feature type="transmembrane region" description="Helical" evidence="1">
    <location>
        <begin position="32"/>
        <end position="52"/>
    </location>
</feature>
<dbReference type="Proteomes" id="UP001621964">
    <property type="component" value="Unassembled WGS sequence"/>
</dbReference>
<comment type="caution">
    <text evidence="2">The sequence shown here is derived from an EMBL/GenBank/DDBJ whole genome shotgun (WGS) entry which is preliminary data.</text>
</comment>
<dbReference type="RefSeq" id="WP_405385759.1">
    <property type="nucleotide sequence ID" value="NZ_JBJGEB010000004.1"/>
</dbReference>
<reference evidence="2 3" key="1">
    <citation type="submission" date="2024-11" db="EMBL/GenBank/DDBJ databases">
        <authorList>
            <person name="Mikucki A.G."/>
            <person name="Kahler C.M."/>
        </authorList>
    </citation>
    <scope>NUCLEOTIDE SEQUENCE [LARGE SCALE GENOMIC DNA]</scope>
    <source>
        <strain evidence="2 3">EXNM717</strain>
    </source>
</reference>
<name>A0ABW8Q331_9NEIS</name>
<feature type="transmembrane region" description="Helical" evidence="1">
    <location>
        <begin position="176"/>
        <end position="194"/>
    </location>
</feature>
<accession>A0ABW8Q331</accession>
<evidence type="ECO:0008006" key="4">
    <source>
        <dbReference type="Google" id="ProtNLM"/>
    </source>
</evidence>
<keyword evidence="1" id="KW-0812">Transmembrane</keyword>
<feature type="transmembrane region" description="Helical" evidence="1">
    <location>
        <begin position="140"/>
        <end position="156"/>
    </location>
</feature>
<feature type="transmembrane region" description="Helical" evidence="1">
    <location>
        <begin position="6"/>
        <end position="25"/>
    </location>
</feature>
<gene>
    <name evidence="2" type="ORF">ACI43T_05450</name>
</gene>
<dbReference type="EMBL" id="JBJGEB010000004">
    <property type="protein sequence ID" value="MFK7641944.1"/>
    <property type="molecule type" value="Genomic_DNA"/>
</dbReference>
<feature type="transmembrane region" description="Helical" evidence="1">
    <location>
        <begin position="58"/>
        <end position="74"/>
    </location>
</feature>
<evidence type="ECO:0000313" key="3">
    <source>
        <dbReference type="Proteomes" id="UP001621964"/>
    </source>
</evidence>
<keyword evidence="1" id="KW-1133">Transmembrane helix</keyword>
<sequence length="198" mass="22189">MGFDLAAAVVYAAVFLIAAFRAGMFQWLWGSVLLWLGCGMIGVQLLPGIWGITHLGPLFFPHLYITAASLFFFVDHWKRRPEPQLWQADCSHIWLGLFAVSNAVMTLAFLILAAAVWYHYPGGVSTFAAVSLFNLYALKPSNWFVMQAVIMMVFYLHRKAVAKQEACLFSAKQLQAGLFLALVFQMVTVVAMMLEGHY</sequence>
<keyword evidence="3" id="KW-1185">Reference proteome</keyword>
<proteinExistence type="predicted"/>
<evidence type="ECO:0000313" key="2">
    <source>
        <dbReference type="EMBL" id="MFK7641944.1"/>
    </source>
</evidence>
<evidence type="ECO:0000256" key="1">
    <source>
        <dbReference type="SAM" id="Phobius"/>
    </source>
</evidence>
<organism evidence="2 3">
    <name type="scientific">Neisseria oralis</name>
    <dbReference type="NCBI Taxonomy" id="1107316"/>
    <lineage>
        <taxon>Bacteria</taxon>
        <taxon>Pseudomonadati</taxon>
        <taxon>Pseudomonadota</taxon>
        <taxon>Betaproteobacteria</taxon>
        <taxon>Neisseriales</taxon>
        <taxon>Neisseriaceae</taxon>
        <taxon>Neisseria</taxon>
    </lineage>
</organism>
<protein>
    <recommendedName>
        <fullName evidence="4">Integral membrane protein</fullName>
    </recommendedName>
</protein>
<keyword evidence="1" id="KW-0472">Membrane</keyword>